<accession>A0A7W6AQQ4</accession>
<evidence type="ECO:0000313" key="2">
    <source>
        <dbReference type="EMBL" id="MBB3904981.1"/>
    </source>
</evidence>
<proteinExistence type="predicted"/>
<reference evidence="1" key="1">
    <citation type="journal article" date="2014" name="Int. J. Syst. Evol. Microbiol.">
        <title>Complete genome of a new Firmicutes species belonging to the dominant human colonic microbiota ('Ruminococcus bicirculans') reveals two chromosomes and a selective capacity to utilize plant glucans.</title>
        <authorList>
            <consortium name="NISC Comparative Sequencing Program"/>
            <person name="Wegmann U."/>
            <person name="Louis P."/>
            <person name="Goesmann A."/>
            <person name="Henrissat B."/>
            <person name="Duncan S.H."/>
            <person name="Flint H.J."/>
        </authorList>
    </citation>
    <scope>NUCLEOTIDE SEQUENCE</scope>
    <source>
        <strain evidence="1">NBRC 107710</strain>
    </source>
</reference>
<name>A0A7W6AQQ4_9HYPH</name>
<reference evidence="1" key="4">
    <citation type="submission" date="2023-01" db="EMBL/GenBank/DDBJ databases">
        <title>Draft genome sequence of Methylobacterium brachythecii strain NBRC 107710.</title>
        <authorList>
            <person name="Sun Q."/>
            <person name="Mori K."/>
        </authorList>
    </citation>
    <scope>NUCLEOTIDE SEQUENCE</scope>
    <source>
        <strain evidence="1">NBRC 107710</strain>
    </source>
</reference>
<evidence type="ECO:0000313" key="3">
    <source>
        <dbReference type="Proteomes" id="UP000517759"/>
    </source>
</evidence>
<protein>
    <submittedName>
        <fullName evidence="2">Uncharacterized protein</fullName>
    </submittedName>
</protein>
<dbReference type="Proteomes" id="UP000517759">
    <property type="component" value="Unassembled WGS sequence"/>
</dbReference>
<organism evidence="2 3">
    <name type="scientific">Methylobacterium brachythecii</name>
    <dbReference type="NCBI Taxonomy" id="1176177"/>
    <lineage>
        <taxon>Bacteria</taxon>
        <taxon>Pseudomonadati</taxon>
        <taxon>Pseudomonadota</taxon>
        <taxon>Alphaproteobacteria</taxon>
        <taxon>Hyphomicrobiales</taxon>
        <taxon>Methylobacteriaceae</taxon>
        <taxon>Methylobacterium</taxon>
    </lineage>
</organism>
<reference evidence="2 3" key="3">
    <citation type="submission" date="2020-08" db="EMBL/GenBank/DDBJ databases">
        <title>Genomic Encyclopedia of Type Strains, Phase IV (KMG-IV): sequencing the most valuable type-strain genomes for metagenomic binning, comparative biology and taxonomic classification.</title>
        <authorList>
            <person name="Goeker M."/>
        </authorList>
    </citation>
    <scope>NUCLEOTIDE SEQUENCE [LARGE SCALE GENOMIC DNA]</scope>
    <source>
        <strain evidence="2 3">DSM 24105</strain>
    </source>
</reference>
<dbReference type="EMBL" id="JACIDN010000009">
    <property type="protein sequence ID" value="MBB3904981.1"/>
    <property type="molecule type" value="Genomic_DNA"/>
</dbReference>
<sequence>MPATLVVPAAGKDKGPFLNCAKQVLQDCYAGDGVIFTAFSQQGTNGTVKFAAATNPPKGGSSDYVTEMRRATDYIVLSHMGELDGPILYNDGHTDGLLDMQPWACVPGDPDQLQMPGIIHWTTTGVSRTNKVRIMLFGCDSGITYGKAVCKSSRSVTYGFKDACPSAIPDFSVKAVKSIQAGRPQHGLGRFDP</sequence>
<evidence type="ECO:0000313" key="1">
    <source>
        <dbReference type="EMBL" id="GLS45767.1"/>
    </source>
</evidence>
<dbReference type="AlphaFoldDB" id="A0A7W6AQQ4"/>
<dbReference type="EMBL" id="BSPG01000027">
    <property type="protein sequence ID" value="GLS45767.1"/>
    <property type="molecule type" value="Genomic_DNA"/>
</dbReference>
<gene>
    <name evidence="1" type="ORF">GCM10007884_37580</name>
    <name evidence="2" type="ORF">GGR33_004507</name>
</gene>
<evidence type="ECO:0000313" key="4">
    <source>
        <dbReference type="Proteomes" id="UP001156881"/>
    </source>
</evidence>
<keyword evidence="4" id="KW-1185">Reference proteome</keyword>
<comment type="caution">
    <text evidence="2">The sequence shown here is derived from an EMBL/GenBank/DDBJ whole genome shotgun (WGS) entry which is preliminary data.</text>
</comment>
<reference evidence="4" key="2">
    <citation type="journal article" date="2019" name="Int. J. Syst. Evol. Microbiol.">
        <title>The Global Catalogue of Microorganisms (GCM) 10K type strain sequencing project: providing services to taxonomists for standard genome sequencing and annotation.</title>
        <authorList>
            <consortium name="The Broad Institute Genomics Platform"/>
            <consortium name="The Broad Institute Genome Sequencing Center for Infectious Disease"/>
            <person name="Wu L."/>
            <person name="Ma J."/>
        </authorList>
    </citation>
    <scope>NUCLEOTIDE SEQUENCE [LARGE SCALE GENOMIC DNA]</scope>
    <source>
        <strain evidence="4">NBRC 107710</strain>
    </source>
</reference>
<dbReference type="RefSeq" id="WP_183509719.1">
    <property type="nucleotide sequence ID" value="NZ_BSPG01000027.1"/>
</dbReference>
<dbReference type="Proteomes" id="UP001156881">
    <property type="component" value="Unassembled WGS sequence"/>
</dbReference>